<dbReference type="AlphaFoldDB" id="A0A0N4UA52"/>
<reference evidence="1 3" key="2">
    <citation type="submission" date="2018-11" db="EMBL/GenBank/DDBJ databases">
        <authorList>
            <consortium name="Pathogen Informatics"/>
        </authorList>
    </citation>
    <scope>NUCLEOTIDE SEQUENCE [LARGE SCALE GENOMIC DNA]</scope>
</reference>
<sequence>MISTVNDDDTAYGLIIAASRGHTEICRLILEKRPNAAHYVDAQHWNAFRSAACNNNVEIIDLLTKYG</sequence>
<dbReference type="Proteomes" id="UP000274756">
    <property type="component" value="Unassembled WGS sequence"/>
</dbReference>
<dbReference type="STRING" id="318479.A0A0N4UA52"/>
<evidence type="ECO:0000313" key="3">
    <source>
        <dbReference type="Proteomes" id="UP000274756"/>
    </source>
</evidence>
<evidence type="ECO:0000313" key="4">
    <source>
        <dbReference type="WBParaSite" id="DME_0000400601-mRNA-1"/>
    </source>
</evidence>
<evidence type="ECO:0000313" key="1">
    <source>
        <dbReference type="EMBL" id="VDN50397.1"/>
    </source>
</evidence>
<dbReference type="WBParaSite" id="DME_0000400601-mRNA-1">
    <property type="protein sequence ID" value="DME_0000400601-mRNA-1"/>
    <property type="gene ID" value="DME_0000400601"/>
</dbReference>
<gene>
    <name evidence="1" type="ORF">DME_LOCUS370</name>
</gene>
<accession>A0A0N4UA52</accession>
<dbReference type="OrthoDB" id="496981at2759"/>
<dbReference type="InterPro" id="IPR036770">
    <property type="entry name" value="Ankyrin_rpt-contain_sf"/>
</dbReference>
<name>A0A0N4UA52_DRAME</name>
<keyword evidence="3" id="KW-1185">Reference proteome</keyword>
<dbReference type="InterPro" id="IPR002110">
    <property type="entry name" value="Ankyrin_rpt"/>
</dbReference>
<evidence type="ECO:0000313" key="2">
    <source>
        <dbReference type="Proteomes" id="UP000038040"/>
    </source>
</evidence>
<dbReference type="Gene3D" id="1.25.40.20">
    <property type="entry name" value="Ankyrin repeat-containing domain"/>
    <property type="match status" value="1"/>
</dbReference>
<dbReference type="EMBL" id="UYYG01000003">
    <property type="protein sequence ID" value="VDN50397.1"/>
    <property type="molecule type" value="Genomic_DNA"/>
</dbReference>
<dbReference type="Proteomes" id="UP000038040">
    <property type="component" value="Unplaced"/>
</dbReference>
<dbReference type="Pfam" id="PF12796">
    <property type="entry name" value="Ank_2"/>
    <property type="match status" value="1"/>
</dbReference>
<proteinExistence type="predicted"/>
<dbReference type="SUPFAM" id="SSF48403">
    <property type="entry name" value="Ankyrin repeat"/>
    <property type="match status" value="1"/>
</dbReference>
<organism evidence="2 4">
    <name type="scientific">Dracunculus medinensis</name>
    <name type="common">Guinea worm</name>
    <dbReference type="NCBI Taxonomy" id="318479"/>
    <lineage>
        <taxon>Eukaryota</taxon>
        <taxon>Metazoa</taxon>
        <taxon>Ecdysozoa</taxon>
        <taxon>Nematoda</taxon>
        <taxon>Chromadorea</taxon>
        <taxon>Rhabditida</taxon>
        <taxon>Spirurina</taxon>
        <taxon>Dracunculoidea</taxon>
        <taxon>Dracunculidae</taxon>
        <taxon>Dracunculus</taxon>
    </lineage>
</organism>
<protein>
    <submittedName>
        <fullName evidence="4">ANK_REP_REGION domain-containing protein</fullName>
    </submittedName>
</protein>
<reference evidence="4" key="1">
    <citation type="submission" date="2017-02" db="UniProtKB">
        <authorList>
            <consortium name="WormBaseParasite"/>
        </authorList>
    </citation>
    <scope>IDENTIFICATION</scope>
</reference>